<comment type="similarity">
    <text evidence="2">Belongs to the major facilitator superfamily. TCR/Tet family.</text>
</comment>
<evidence type="ECO:0000256" key="4">
    <source>
        <dbReference type="ARBA" id="ARBA00022475"/>
    </source>
</evidence>
<evidence type="ECO:0000256" key="3">
    <source>
        <dbReference type="ARBA" id="ARBA00022448"/>
    </source>
</evidence>
<dbReference type="PROSITE" id="PS00217">
    <property type="entry name" value="SUGAR_TRANSPORT_2"/>
    <property type="match status" value="1"/>
</dbReference>
<feature type="transmembrane region" description="Helical" evidence="8">
    <location>
        <begin position="349"/>
        <end position="367"/>
    </location>
</feature>
<proteinExistence type="inferred from homology"/>
<dbReference type="InterPro" id="IPR005829">
    <property type="entry name" value="Sugar_transporter_CS"/>
</dbReference>
<evidence type="ECO:0000256" key="6">
    <source>
        <dbReference type="ARBA" id="ARBA00022989"/>
    </source>
</evidence>
<dbReference type="PROSITE" id="PS00216">
    <property type="entry name" value="SUGAR_TRANSPORT_1"/>
    <property type="match status" value="1"/>
</dbReference>
<dbReference type="PRINTS" id="PR01035">
    <property type="entry name" value="TCRTETA"/>
</dbReference>
<evidence type="ECO:0000259" key="9">
    <source>
        <dbReference type="PROSITE" id="PS50850"/>
    </source>
</evidence>
<name>A0A7X0VUC2_9BACL</name>
<dbReference type="GO" id="GO:0005886">
    <property type="term" value="C:plasma membrane"/>
    <property type="evidence" value="ECO:0007669"/>
    <property type="project" value="UniProtKB-SubCell"/>
</dbReference>
<comment type="subcellular location">
    <subcellularLocation>
        <location evidence="1">Cell membrane</location>
        <topology evidence="1">Multi-pass membrane protein</topology>
    </subcellularLocation>
</comment>
<dbReference type="SUPFAM" id="SSF103473">
    <property type="entry name" value="MFS general substrate transporter"/>
    <property type="match status" value="1"/>
</dbReference>
<dbReference type="EMBL" id="JACJVO010000009">
    <property type="protein sequence ID" value="MBB6730854.1"/>
    <property type="molecule type" value="Genomic_DNA"/>
</dbReference>
<evidence type="ECO:0000313" key="10">
    <source>
        <dbReference type="EMBL" id="MBB6730854.1"/>
    </source>
</evidence>
<gene>
    <name evidence="10" type="ORF">H7C18_08060</name>
</gene>
<protein>
    <submittedName>
        <fullName evidence="10">MFS transporter</fullName>
    </submittedName>
</protein>
<dbReference type="GO" id="GO:0022857">
    <property type="term" value="F:transmembrane transporter activity"/>
    <property type="evidence" value="ECO:0007669"/>
    <property type="project" value="InterPro"/>
</dbReference>
<evidence type="ECO:0000256" key="1">
    <source>
        <dbReference type="ARBA" id="ARBA00004651"/>
    </source>
</evidence>
<organism evidence="10 11">
    <name type="scientific">Cohnella zeiphila</name>
    <dbReference type="NCBI Taxonomy" id="2761120"/>
    <lineage>
        <taxon>Bacteria</taxon>
        <taxon>Bacillati</taxon>
        <taxon>Bacillota</taxon>
        <taxon>Bacilli</taxon>
        <taxon>Bacillales</taxon>
        <taxon>Paenibacillaceae</taxon>
        <taxon>Cohnella</taxon>
    </lineage>
</organism>
<keyword evidence="11" id="KW-1185">Reference proteome</keyword>
<dbReference type="InterPro" id="IPR011701">
    <property type="entry name" value="MFS"/>
</dbReference>
<keyword evidence="3" id="KW-0813">Transport</keyword>
<keyword evidence="7 8" id="KW-0472">Membrane</keyword>
<keyword evidence="4" id="KW-1003">Cell membrane</keyword>
<dbReference type="Pfam" id="PF07690">
    <property type="entry name" value="MFS_1"/>
    <property type="match status" value="1"/>
</dbReference>
<dbReference type="AlphaFoldDB" id="A0A7X0VUC2"/>
<accession>A0A7X0VUC2</accession>
<feature type="transmembrane region" description="Helical" evidence="8">
    <location>
        <begin position="249"/>
        <end position="271"/>
    </location>
</feature>
<evidence type="ECO:0000313" key="11">
    <source>
        <dbReference type="Proteomes" id="UP000564644"/>
    </source>
</evidence>
<keyword evidence="5 8" id="KW-0812">Transmembrane</keyword>
<dbReference type="RefSeq" id="WP_185128510.1">
    <property type="nucleotide sequence ID" value="NZ_JACJVO010000009.1"/>
</dbReference>
<evidence type="ECO:0000256" key="7">
    <source>
        <dbReference type="ARBA" id="ARBA00023136"/>
    </source>
</evidence>
<evidence type="ECO:0000256" key="8">
    <source>
        <dbReference type="SAM" id="Phobius"/>
    </source>
</evidence>
<dbReference type="PANTHER" id="PTHR43124:SF3">
    <property type="entry name" value="CHLORAMPHENICOL EFFLUX PUMP RV0191"/>
    <property type="match status" value="1"/>
</dbReference>
<evidence type="ECO:0000256" key="2">
    <source>
        <dbReference type="ARBA" id="ARBA00007520"/>
    </source>
</evidence>
<dbReference type="Proteomes" id="UP000564644">
    <property type="component" value="Unassembled WGS sequence"/>
</dbReference>
<feature type="domain" description="Major facilitator superfamily (MFS) profile" evidence="9">
    <location>
        <begin position="8"/>
        <end position="397"/>
    </location>
</feature>
<feature type="transmembrane region" description="Helical" evidence="8">
    <location>
        <begin position="7"/>
        <end position="30"/>
    </location>
</feature>
<feature type="transmembrane region" description="Helical" evidence="8">
    <location>
        <begin position="74"/>
        <end position="95"/>
    </location>
</feature>
<feature type="transmembrane region" description="Helical" evidence="8">
    <location>
        <begin position="308"/>
        <end position="328"/>
    </location>
</feature>
<feature type="transmembrane region" description="Helical" evidence="8">
    <location>
        <begin position="42"/>
        <end position="62"/>
    </location>
</feature>
<dbReference type="PROSITE" id="PS50850">
    <property type="entry name" value="MFS"/>
    <property type="match status" value="1"/>
</dbReference>
<dbReference type="InterPro" id="IPR050189">
    <property type="entry name" value="MFS_Efflux_Transporters"/>
</dbReference>
<reference evidence="10 11" key="1">
    <citation type="submission" date="2020-08" db="EMBL/GenBank/DDBJ databases">
        <title>Cohnella phylogeny.</title>
        <authorList>
            <person name="Dunlap C."/>
        </authorList>
    </citation>
    <scope>NUCLEOTIDE SEQUENCE [LARGE SCALE GENOMIC DNA]</scope>
    <source>
        <strain evidence="10 11">CBP 2801</strain>
    </source>
</reference>
<feature type="transmembrane region" description="Helical" evidence="8">
    <location>
        <begin position="373"/>
        <end position="393"/>
    </location>
</feature>
<keyword evidence="6 8" id="KW-1133">Transmembrane helix</keyword>
<feature type="transmembrane region" description="Helical" evidence="8">
    <location>
        <begin position="283"/>
        <end position="302"/>
    </location>
</feature>
<dbReference type="PANTHER" id="PTHR43124">
    <property type="entry name" value="PURINE EFFLUX PUMP PBUE"/>
    <property type="match status" value="1"/>
</dbReference>
<dbReference type="InterPro" id="IPR001958">
    <property type="entry name" value="Tet-R_TetA/multi-R_MdtG-like"/>
</dbReference>
<feature type="transmembrane region" description="Helical" evidence="8">
    <location>
        <begin position="215"/>
        <end position="237"/>
    </location>
</feature>
<dbReference type="InterPro" id="IPR036259">
    <property type="entry name" value="MFS_trans_sf"/>
</dbReference>
<dbReference type="CDD" id="cd17474">
    <property type="entry name" value="MFS_YfmO_like"/>
    <property type="match status" value="1"/>
</dbReference>
<dbReference type="Gene3D" id="1.20.1250.20">
    <property type="entry name" value="MFS general substrate transporter like domains"/>
    <property type="match status" value="1"/>
</dbReference>
<evidence type="ECO:0000256" key="5">
    <source>
        <dbReference type="ARBA" id="ARBA00022692"/>
    </source>
</evidence>
<comment type="caution">
    <text evidence="10">The sequence shown here is derived from an EMBL/GenBank/DDBJ whole genome shotgun (WGS) entry which is preliminary data.</text>
</comment>
<feature type="transmembrane region" description="Helical" evidence="8">
    <location>
        <begin position="163"/>
        <end position="187"/>
    </location>
</feature>
<sequence>MEAKKTWDLIALASIPLIATLGNSMLIPILPSLRKELHVSSFQVSLIITVYSVVAIFLIPIAGFLSDRLGRKKIIIPSLALTGAGGLVAGLAPLWTDHCYGWILAGRLLQGVGAAGSFPIVIPLVGDLYKKESDISAGLGLIETANTLGKVLSPILGSLLAALVWYLPFLAIPVISLLSLVLVAWLVKVPAQQEEPPTLPDFFASIKRMFAKKRWLYAIFAIGGISMFLVFGSLFFLSQTLEDRYGIHGIWKGALLAIPTAALCACSYGAGKWIGENKIRMKWLSFGGAALGAAALLICGWVKPQSIYWLFVFMTLGGAGIGAALPCLDALITEGIEKKQRGTATSIYSSMRFIGVAVGPPVASLLLERSQQSLFWLMGGLGAAAAVLAAVAVKPRSSEGRSK</sequence>
<dbReference type="InterPro" id="IPR020846">
    <property type="entry name" value="MFS_dom"/>
</dbReference>